<feature type="chain" id="PRO_5047076371" evidence="1">
    <location>
        <begin position="23"/>
        <end position="210"/>
    </location>
</feature>
<dbReference type="Proteomes" id="UP001064632">
    <property type="component" value="Chromosome"/>
</dbReference>
<protein>
    <submittedName>
        <fullName evidence="3">YceI family protein</fullName>
    </submittedName>
</protein>
<dbReference type="PANTHER" id="PTHR34406">
    <property type="entry name" value="PROTEIN YCEI"/>
    <property type="match status" value="1"/>
</dbReference>
<dbReference type="Gene3D" id="2.40.128.110">
    <property type="entry name" value="Lipid/polyisoprenoid-binding, YceI-like"/>
    <property type="match status" value="1"/>
</dbReference>
<keyword evidence="4" id="KW-1185">Reference proteome</keyword>
<gene>
    <name evidence="3" type="ORF">N4264_06675</name>
</gene>
<evidence type="ECO:0000313" key="4">
    <source>
        <dbReference type="Proteomes" id="UP001064632"/>
    </source>
</evidence>
<evidence type="ECO:0000313" key="3">
    <source>
        <dbReference type="EMBL" id="UXI69328.1"/>
    </source>
</evidence>
<dbReference type="PANTHER" id="PTHR34406:SF1">
    <property type="entry name" value="PROTEIN YCEI"/>
    <property type="match status" value="1"/>
</dbReference>
<dbReference type="InterPro" id="IPR036761">
    <property type="entry name" value="TTHA0802/YceI-like_sf"/>
</dbReference>
<evidence type="ECO:0000259" key="2">
    <source>
        <dbReference type="SMART" id="SM00867"/>
    </source>
</evidence>
<dbReference type="InterPro" id="IPR007372">
    <property type="entry name" value="Lipid/polyisoprenoid-bd_YceI"/>
</dbReference>
<organism evidence="3 4">
    <name type="scientific">Tahibacter amnicola</name>
    <dbReference type="NCBI Taxonomy" id="2976241"/>
    <lineage>
        <taxon>Bacteria</taxon>
        <taxon>Pseudomonadati</taxon>
        <taxon>Pseudomonadota</taxon>
        <taxon>Gammaproteobacteria</taxon>
        <taxon>Lysobacterales</taxon>
        <taxon>Rhodanobacteraceae</taxon>
        <taxon>Tahibacter</taxon>
    </lineage>
</organism>
<dbReference type="Pfam" id="PF04264">
    <property type="entry name" value="YceI"/>
    <property type="match status" value="1"/>
</dbReference>
<dbReference type="RefSeq" id="WP_261696283.1">
    <property type="nucleotide sequence ID" value="NZ_CP104694.1"/>
</dbReference>
<dbReference type="EMBL" id="CP104694">
    <property type="protein sequence ID" value="UXI69328.1"/>
    <property type="molecule type" value="Genomic_DNA"/>
</dbReference>
<feature type="signal peptide" evidence="1">
    <location>
        <begin position="1"/>
        <end position="22"/>
    </location>
</feature>
<name>A0ABY6BIX8_9GAMM</name>
<keyword evidence="1" id="KW-0732">Signal</keyword>
<reference evidence="3" key="1">
    <citation type="submission" date="2022-09" db="EMBL/GenBank/DDBJ databases">
        <title>Tahibacter sp. nov., isolated from a fresh water.</title>
        <authorList>
            <person name="Baek J.H."/>
            <person name="Lee J.K."/>
            <person name="Kim J.M."/>
            <person name="Jeon C.O."/>
        </authorList>
    </citation>
    <scope>NUCLEOTIDE SEQUENCE</scope>
    <source>
        <strain evidence="3">W38</strain>
    </source>
</reference>
<proteinExistence type="predicted"/>
<dbReference type="SUPFAM" id="SSF101874">
    <property type="entry name" value="YceI-like"/>
    <property type="match status" value="1"/>
</dbReference>
<feature type="domain" description="Lipid/polyisoprenoid-binding YceI-like" evidence="2">
    <location>
        <begin position="26"/>
        <end position="190"/>
    </location>
</feature>
<evidence type="ECO:0000256" key="1">
    <source>
        <dbReference type="SAM" id="SignalP"/>
    </source>
</evidence>
<accession>A0ABY6BIX8</accession>
<dbReference type="SMART" id="SM00867">
    <property type="entry name" value="YceI"/>
    <property type="match status" value="1"/>
</dbReference>
<sequence>MRRVPSALLLILSAAMALPAIAGAPQWRVDTVHTQIHFSLDHQGFSRAMGLIKVRDGQLTFDPDDWAGASLTVTVDPATVILGDAKWEETVRSWQFFNVSRWPLARYSSDSIERVDERRGVVHGHLEWRGERQPLDLAFQVNKVGNDPYTFRRTAGFSATATLRRSAFGMDKLLSVVGDDVKLLIEVEVTRDRGRRDTQAAENSDDGIEK</sequence>